<protein>
    <submittedName>
        <fullName evidence="2">Photosystem II 12 kDa extrinsic protein</fullName>
    </submittedName>
</protein>
<dbReference type="SMART" id="SM00278">
    <property type="entry name" value="HhH1"/>
    <property type="match status" value="2"/>
</dbReference>
<dbReference type="InterPro" id="IPR035437">
    <property type="entry name" value="SNase_OB-fold_sf"/>
</dbReference>
<evidence type="ECO:0000259" key="1">
    <source>
        <dbReference type="PROSITE" id="PS50830"/>
    </source>
</evidence>
<dbReference type="GO" id="GO:0015628">
    <property type="term" value="P:protein secretion by the type II secretion system"/>
    <property type="evidence" value="ECO:0007669"/>
    <property type="project" value="TreeGrafter"/>
</dbReference>
<dbReference type="SMART" id="SM00318">
    <property type="entry name" value="SNc"/>
    <property type="match status" value="1"/>
</dbReference>
<reference evidence="2" key="1">
    <citation type="submission" date="2023-10" db="EMBL/GenBank/DDBJ databases">
        <title>The first scallop-associated chemosynthetic bacterial symbiont.</title>
        <authorList>
            <person name="Lin Y.-T."/>
            <person name="Sun J."/>
            <person name="Ip J.C.-H."/>
            <person name="He X."/>
            <person name="Gao Z.-M."/>
            <person name="Perez M."/>
            <person name="Xu T."/>
            <person name="Qian P.-Y."/>
            <person name="Qiu J.-W."/>
        </authorList>
    </citation>
    <scope>NUCLEOTIDE SEQUENCE</scope>
    <source>
        <strain evidence="2">Gill1</strain>
    </source>
</reference>
<dbReference type="Gene3D" id="1.10.150.320">
    <property type="entry name" value="Photosystem II 12 kDa extrinsic protein"/>
    <property type="match status" value="1"/>
</dbReference>
<dbReference type="InterPro" id="IPR016071">
    <property type="entry name" value="Staphylococal_nuclease_OB-fold"/>
</dbReference>
<dbReference type="AlphaFoldDB" id="A0AAU6PIB5"/>
<dbReference type="InterPro" id="IPR051675">
    <property type="entry name" value="Endo/Exo/Phosphatase_dom_1"/>
</dbReference>
<feature type="domain" description="TNase-like" evidence="1">
    <location>
        <begin position="47"/>
        <end position="207"/>
    </location>
</feature>
<dbReference type="PROSITE" id="PS50830">
    <property type="entry name" value="TNASE_3"/>
    <property type="match status" value="1"/>
</dbReference>
<accession>A0AAU6PIB5</accession>
<proteinExistence type="predicted"/>
<dbReference type="InterPro" id="IPR003583">
    <property type="entry name" value="Hlx-hairpin-Hlx_DNA-bd_motif"/>
</dbReference>
<name>A0AAU6PIB5_9GAMM</name>
<dbReference type="Pfam" id="PF12836">
    <property type="entry name" value="HHH_3"/>
    <property type="match status" value="1"/>
</dbReference>
<dbReference type="GO" id="GO:0015627">
    <property type="term" value="C:type II protein secretion system complex"/>
    <property type="evidence" value="ECO:0007669"/>
    <property type="project" value="TreeGrafter"/>
</dbReference>
<dbReference type="InterPro" id="IPR010994">
    <property type="entry name" value="RuvA_2-like"/>
</dbReference>
<dbReference type="SUPFAM" id="SSF50199">
    <property type="entry name" value="Staphylococcal nuclease"/>
    <property type="match status" value="1"/>
</dbReference>
<dbReference type="EMBL" id="CP138327">
    <property type="protein sequence ID" value="WXU00742.1"/>
    <property type="molecule type" value="Genomic_DNA"/>
</dbReference>
<dbReference type="PANTHER" id="PTHR21180">
    <property type="entry name" value="ENDONUCLEASE/EXONUCLEASE/PHOSPHATASE FAMILY DOMAIN-CONTAINING PROTEIN 1"/>
    <property type="match status" value="1"/>
</dbReference>
<gene>
    <name evidence="2" type="primary">psbU</name>
    <name evidence="2" type="ORF">Ctma_1471</name>
</gene>
<sequence>MPNVGGLLLTELLKKDMMKYFLRTIQTVVTMIMLGGSHQSLAKEFQTFPHANLVQVNDGDSFYVNTGQEDIHIRLYFVDCPETKMGSTSDAQRVREQMRYFGLVDVKEMVWFGNEAREFIKKELSSEFTVHTVFAGAMGRSKKRRVYGIIETKNGDDLGSLLVKNGLCRPHGVGRKLPNGVSRDEMFEKLRDLKDEAMLRRVGVWAKSDPNKIAEFRETQRNENAELKKLQNELNYKITVQNKLDLNTATSQQLESIKGIGPALAHKIINARPYKNIEDLLKVKGIGPKSIIKIRPYFFDSDE</sequence>
<dbReference type="GO" id="GO:0006281">
    <property type="term" value="P:DNA repair"/>
    <property type="evidence" value="ECO:0007669"/>
    <property type="project" value="InterPro"/>
</dbReference>
<organism evidence="2">
    <name type="scientific">Catillopecten margaritatus gill symbiont</name>
    <dbReference type="NCBI Taxonomy" id="3083288"/>
    <lineage>
        <taxon>Bacteria</taxon>
        <taxon>Pseudomonadati</taxon>
        <taxon>Pseudomonadota</taxon>
        <taxon>Gammaproteobacteria</taxon>
        <taxon>sulfur-oxidizing symbionts</taxon>
    </lineage>
</organism>
<dbReference type="Gene3D" id="2.40.50.90">
    <property type="match status" value="1"/>
</dbReference>
<dbReference type="Pfam" id="PF00565">
    <property type="entry name" value="SNase"/>
    <property type="match status" value="1"/>
</dbReference>
<dbReference type="SUPFAM" id="SSF47781">
    <property type="entry name" value="RuvA domain 2-like"/>
    <property type="match status" value="1"/>
</dbReference>
<dbReference type="PANTHER" id="PTHR21180:SF32">
    <property type="entry name" value="ENDONUCLEASE_EXONUCLEASE_PHOSPHATASE FAMILY DOMAIN-CONTAINING PROTEIN 1"/>
    <property type="match status" value="1"/>
</dbReference>
<dbReference type="GO" id="GO:0003677">
    <property type="term" value="F:DNA binding"/>
    <property type="evidence" value="ECO:0007669"/>
    <property type="project" value="InterPro"/>
</dbReference>
<evidence type="ECO:0000313" key="2">
    <source>
        <dbReference type="EMBL" id="WXU00742.1"/>
    </source>
</evidence>